<proteinExistence type="inferred from homology"/>
<evidence type="ECO:0000256" key="2">
    <source>
        <dbReference type="ARBA" id="ARBA00022763"/>
    </source>
</evidence>
<keyword evidence="2" id="KW-0227">DNA damage</keyword>
<organism evidence="5 6">
    <name type="scientific">Astathelohania contejeani</name>
    <dbReference type="NCBI Taxonomy" id="164912"/>
    <lineage>
        <taxon>Eukaryota</taxon>
        <taxon>Fungi</taxon>
        <taxon>Fungi incertae sedis</taxon>
        <taxon>Microsporidia</taxon>
        <taxon>Astathelohaniidae</taxon>
        <taxon>Astathelohania</taxon>
    </lineage>
</organism>
<dbReference type="InterPro" id="IPR042525">
    <property type="entry name" value="Rad52_Rad59_Rad22_sf"/>
</dbReference>
<comment type="similarity">
    <text evidence="1">Belongs to the RAD52 family.</text>
</comment>
<name>A0ABQ7HWV5_9MICR</name>
<dbReference type="PANTHER" id="PTHR12132">
    <property type="entry name" value="DNA REPAIR AND RECOMBINATION PROTEIN RAD52, RAD59"/>
    <property type="match status" value="1"/>
</dbReference>
<dbReference type="Pfam" id="PF04098">
    <property type="entry name" value="Rad52_Rad22"/>
    <property type="match status" value="1"/>
</dbReference>
<dbReference type="Gene3D" id="3.30.390.80">
    <property type="entry name" value="DNA repair protein Rad52/59/22"/>
    <property type="match status" value="1"/>
</dbReference>
<keyword evidence="6" id="KW-1185">Reference proteome</keyword>
<keyword evidence="4" id="KW-0234">DNA repair</keyword>
<dbReference type="SUPFAM" id="SSF54768">
    <property type="entry name" value="dsRNA-binding domain-like"/>
    <property type="match status" value="1"/>
</dbReference>
<dbReference type="InterPro" id="IPR007232">
    <property type="entry name" value="Rad52_Rad59_Rad22"/>
</dbReference>
<evidence type="ECO:0000256" key="3">
    <source>
        <dbReference type="ARBA" id="ARBA00023172"/>
    </source>
</evidence>
<evidence type="ECO:0000256" key="1">
    <source>
        <dbReference type="ARBA" id="ARBA00006638"/>
    </source>
</evidence>
<protein>
    <submittedName>
        <fullName evidence="5">DNA repair and recombination protein RAD52</fullName>
    </submittedName>
</protein>
<accession>A0ABQ7HWV5</accession>
<evidence type="ECO:0000313" key="5">
    <source>
        <dbReference type="EMBL" id="KAF7682637.1"/>
    </source>
</evidence>
<comment type="caution">
    <text evidence="5">The sequence shown here is derived from an EMBL/GenBank/DDBJ whole genome shotgun (WGS) entry which is preliminary data.</text>
</comment>
<gene>
    <name evidence="5" type="primary">RAD52</name>
    <name evidence="5" type="ORF">TCON_2140</name>
</gene>
<reference evidence="5 6" key="1">
    <citation type="submission" date="2019-01" db="EMBL/GenBank/DDBJ databases">
        <title>Genomes sequencing and comparative genomics of infectious freshwater microsporidia, Cucumispora dikerogammari and Thelohania contejeani.</title>
        <authorList>
            <person name="Cormier A."/>
            <person name="Giraud I."/>
            <person name="Wattier R."/>
            <person name="Teixeira M."/>
            <person name="Grandjean F."/>
            <person name="Rigaud T."/>
            <person name="Cordaux R."/>
        </authorList>
    </citation>
    <scope>NUCLEOTIDE SEQUENCE [LARGE SCALE GENOMIC DNA]</scope>
    <source>
        <strain evidence="5">T1</strain>
        <tissue evidence="5">Spores</tissue>
    </source>
</reference>
<dbReference type="Proteomes" id="UP001516464">
    <property type="component" value="Unassembled WGS sequence"/>
</dbReference>
<sequence length="193" mass="22115">MKESEQKKEIRISKSLQKKLGPEYISYRPGWNSTKVAYVEGWTIISLANKIFGYNGWSSEIKRMEIDYCDTEYDKIHMGVSCVVRITLNDGCYREDVGFGSSENQKTKSVAYEKAKKEAVTDALKRAFRQFGNALGNCCYDKEFIKDIQSVAKHKKIVLDKEDLIRKDDIMGVDKEETSNFSFDEDLSALSNL</sequence>
<dbReference type="EMBL" id="SBIQ01000209">
    <property type="protein sequence ID" value="KAF7682637.1"/>
    <property type="molecule type" value="Genomic_DNA"/>
</dbReference>
<dbReference type="InterPro" id="IPR041247">
    <property type="entry name" value="Rad52_fam"/>
</dbReference>
<keyword evidence="3" id="KW-0233">DNA recombination</keyword>
<evidence type="ECO:0000256" key="4">
    <source>
        <dbReference type="ARBA" id="ARBA00023204"/>
    </source>
</evidence>
<dbReference type="PANTHER" id="PTHR12132:SF1">
    <property type="entry name" value="DNA REPAIR PROTEIN RAD52 HOMOLOG"/>
    <property type="match status" value="1"/>
</dbReference>
<evidence type="ECO:0000313" key="6">
    <source>
        <dbReference type="Proteomes" id="UP001516464"/>
    </source>
</evidence>